<dbReference type="PANTHER" id="PTHR43014:SF4">
    <property type="entry name" value="PYRIDINE NUCLEOTIDE-DISULFIDE OXIDOREDUCTASE RCLA-RELATED"/>
    <property type="match status" value="1"/>
</dbReference>
<dbReference type="InterPro" id="IPR016156">
    <property type="entry name" value="FAD/NAD-linked_Rdtase_dimer_sf"/>
</dbReference>
<dbReference type="InterPro" id="IPR023753">
    <property type="entry name" value="FAD/NAD-binding_dom"/>
</dbReference>
<dbReference type="PRINTS" id="PR00368">
    <property type="entry name" value="FADPNR"/>
</dbReference>
<dbReference type="PRINTS" id="PR00411">
    <property type="entry name" value="PNDRDTASEI"/>
</dbReference>
<dbReference type="Pfam" id="PF07992">
    <property type="entry name" value="Pyr_redox_2"/>
    <property type="match status" value="1"/>
</dbReference>
<dbReference type="Pfam" id="PF02852">
    <property type="entry name" value="Pyr_redox_dim"/>
    <property type="match status" value="1"/>
</dbReference>
<dbReference type="Gene3D" id="3.30.390.30">
    <property type="match status" value="1"/>
</dbReference>
<dbReference type="PANTHER" id="PTHR43014">
    <property type="entry name" value="MERCURIC REDUCTASE"/>
    <property type="match status" value="1"/>
</dbReference>
<proteinExistence type="inferred from homology"/>
<dbReference type="Proteomes" id="UP001215216">
    <property type="component" value="Chromosome"/>
</dbReference>
<evidence type="ECO:0000256" key="2">
    <source>
        <dbReference type="ARBA" id="ARBA00007532"/>
    </source>
</evidence>
<evidence type="ECO:0000256" key="4">
    <source>
        <dbReference type="ARBA" id="ARBA00022827"/>
    </source>
</evidence>
<dbReference type="SUPFAM" id="SSF55424">
    <property type="entry name" value="FAD/NAD-linked reductases, dimerisation (C-terminal) domain"/>
    <property type="match status" value="1"/>
</dbReference>
<keyword evidence="3" id="KW-0285">Flavoprotein</keyword>
<sequence length="469" mass="49680">MEFDVLVIGWGKAGKSVAGKLAGAGKKVALVEQSATMYGGTCINVACVPTKTMMTSANARRENDNPAQYFASSVAKRDALISKLNSVNHAMLGGKVTLFDGRAHFVGPHEVRITPTNPDGVVVGASEGTSGVQGNGQTERSEEEIRVRAANIIINTGTVPTIPDIPGTELDGVYDSTTIQHAQPFPPRLAIIGGGTIGLEFATMFNGFGSQVTVVTPGDRLFPMLDEDVATLAYETMREQGIEFVLSERANAIEKADDGLNVVFDGGRVSADAVLLAVGRSATTHELGLETAGVKTDEQGFVIVDDHLRTNVEGIYAAGDINGGPQFTYISFDDHRILMDELLGDGGRSRADRVAVPTATFINPPLATVGMSEKEARESGRNVRVDSKNIAEIPVMPRPKIVGHPAGMAKFMIDADTDEILGAVLYCIDSQELINTVALAMRVGAPASMLRDGIWTHPASTEVFNGVIA</sequence>
<evidence type="ECO:0000313" key="8">
    <source>
        <dbReference type="Proteomes" id="UP001215216"/>
    </source>
</evidence>
<evidence type="ECO:0000259" key="5">
    <source>
        <dbReference type="Pfam" id="PF02852"/>
    </source>
</evidence>
<accession>A0ABY8FWN8</accession>
<feature type="domain" description="Pyridine nucleotide-disulphide oxidoreductase dimerisation" evidence="5">
    <location>
        <begin position="356"/>
        <end position="464"/>
    </location>
</feature>
<reference evidence="7 8" key="1">
    <citation type="submission" date="2023-03" db="EMBL/GenBank/DDBJ databases">
        <title>Complete genome of Arcanobacterium canis strain DSM 25104 isolated in 2010 from a canine otitis externa in Germany.</title>
        <authorList>
            <person name="Borowiak M."/>
            <person name="Kreitlow A."/>
            <person name="Malorny B."/>
            <person name="Laemmler C."/>
            <person name="Prenger-Berninghoff E."/>
            <person name="Ploetz M."/>
            <person name="Abdulmawjood A."/>
        </authorList>
    </citation>
    <scope>NUCLEOTIDE SEQUENCE [LARGE SCALE GENOMIC DNA]</scope>
    <source>
        <strain evidence="7 8">DSM 25104</strain>
    </source>
</reference>
<dbReference type="EMBL" id="CP121208">
    <property type="protein sequence ID" value="WFM82908.1"/>
    <property type="molecule type" value="Genomic_DNA"/>
</dbReference>
<comment type="similarity">
    <text evidence="2">Belongs to the class-I pyridine nucleotide-disulfide oxidoreductase family.</text>
</comment>
<comment type="cofactor">
    <cofactor evidence="1">
        <name>FAD</name>
        <dbReference type="ChEBI" id="CHEBI:57692"/>
    </cofactor>
</comment>
<organism evidence="7 8">
    <name type="scientific">Arcanobacterium canis</name>
    <dbReference type="NCBI Taxonomy" id="999183"/>
    <lineage>
        <taxon>Bacteria</taxon>
        <taxon>Bacillati</taxon>
        <taxon>Actinomycetota</taxon>
        <taxon>Actinomycetes</taxon>
        <taxon>Actinomycetales</taxon>
        <taxon>Actinomycetaceae</taxon>
        <taxon>Arcanobacterium</taxon>
    </lineage>
</organism>
<gene>
    <name evidence="7" type="ORF">P7079_05760</name>
</gene>
<keyword evidence="4" id="KW-0274">FAD</keyword>
<feature type="domain" description="FAD/NAD(P)-binding" evidence="6">
    <location>
        <begin position="3"/>
        <end position="330"/>
    </location>
</feature>
<name>A0ABY8FWN8_9ACTO</name>
<dbReference type="InterPro" id="IPR004099">
    <property type="entry name" value="Pyr_nucl-diS_OxRdtase_dimer"/>
</dbReference>
<evidence type="ECO:0000256" key="3">
    <source>
        <dbReference type="ARBA" id="ARBA00022630"/>
    </source>
</evidence>
<dbReference type="SUPFAM" id="SSF51905">
    <property type="entry name" value="FAD/NAD(P)-binding domain"/>
    <property type="match status" value="1"/>
</dbReference>
<dbReference type="PIRSF" id="PIRSF000350">
    <property type="entry name" value="Mercury_reductase_MerA"/>
    <property type="match status" value="1"/>
</dbReference>
<keyword evidence="8" id="KW-1185">Reference proteome</keyword>
<evidence type="ECO:0000256" key="1">
    <source>
        <dbReference type="ARBA" id="ARBA00001974"/>
    </source>
</evidence>
<protein>
    <submittedName>
        <fullName evidence="7">FAD-dependent oxidoreductase</fullName>
    </submittedName>
</protein>
<evidence type="ECO:0000313" key="7">
    <source>
        <dbReference type="EMBL" id="WFM82908.1"/>
    </source>
</evidence>
<dbReference type="Gene3D" id="3.50.50.60">
    <property type="entry name" value="FAD/NAD(P)-binding domain"/>
    <property type="match status" value="2"/>
</dbReference>
<dbReference type="InterPro" id="IPR001100">
    <property type="entry name" value="Pyr_nuc-diS_OxRdtase"/>
</dbReference>
<dbReference type="RefSeq" id="WP_278012334.1">
    <property type="nucleotide sequence ID" value="NZ_CP121208.1"/>
</dbReference>
<evidence type="ECO:0000259" key="6">
    <source>
        <dbReference type="Pfam" id="PF07992"/>
    </source>
</evidence>
<dbReference type="InterPro" id="IPR036188">
    <property type="entry name" value="FAD/NAD-bd_sf"/>
</dbReference>